<dbReference type="SMART" id="SM00774">
    <property type="entry name" value="WRKY"/>
    <property type="match status" value="1"/>
</dbReference>
<keyword evidence="3" id="KW-0238">DNA-binding</keyword>
<dbReference type="GO" id="GO:0043565">
    <property type="term" value="F:sequence-specific DNA binding"/>
    <property type="evidence" value="ECO:0007669"/>
    <property type="project" value="InterPro"/>
</dbReference>
<dbReference type="GO" id="GO:0005634">
    <property type="term" value="C:nucleus"/>
    <property type="evidence" value="ECO:0007669"/>
    <property type="project" value="UniProtKB-SubCell"/>
</dbReference>
<dbReference type="FunFam" id="2.20.25.80:FF:000004">
    <property type="entry name" value="WRKY transcription factor 65"/>
    <property type="match status" value="1"/>
</dbReference>
<evidence type="ECO:0000256" key="6">
    <source>
        <dbReference type="SAM" id="MobiDB-lite"/>
    </source>
</evidence>
<dbReference type="Gene3D" id="2.20.25.80">
    <property type="entry name" value="WRKY domain"/>
    <property type="match status" value="1"/>
</dbReference>
<feature type="domain" description="WRKY" evidence="7">
    <location>
        <begin position="264"/>
        <end position="330"/>
    </location>
</feature>
<keyword evidence="4" id="KW-0804">Transcription</keyword>
<dbReference type="Proteomes" id="UP001327560">
    <property type="component" value="Chromosome 2"/>
</dbReference>
<dbReference type="InterPro" id="IPR003657">
    <property type="entry name" value="WRKY_dom"/>
</dbReference>
<dbReference type="Pfam" id="PF10533">
    <property type="entry name" value="Plant_zn_clust"/>
    <property type="match status" value="1"/>
</dbReference>
<evidence type="ECO:0000256" key="4">
    <source>
        <dbReference type="ARBA" id="ARBA00023163"/>
    </source>
</evidence>
<dbReference type="GO" id="GO:0003700">
    <property type="term" value="F:DNA-binding transcription factor activity"/>
    <property type="evidence" value="ECO:0007669"/>
    <property type="project" value="InterPro"/>
</dbReference>
<keyword evidence="5" id="KW-0539">Nucleus</keyword>
<protein>
    <submittedName>
        <fullName evidence="8">WRKY transcription factor 21</fullName>
    </submittedName>
</protein>
<dbReference type="InterPro" id="IPR036576">
    <property type="entry name" value="WRKY_dom_sf"/>
</dbReference>
<accession>A0AAQ3Q5X0</accession>
<dbReference type="SUPFAM" id="SSF118290">
    <property type="entry name" value="WRKY DNA-binding domain"/>
    <property type="match status" value="1"/>
</dbReference>
<proteinExistence type="predicted"/>
<feature type="compositionally biased region" description="Polar residues" evidence="6">
    <location>
        <begin position="105"/>
        <end position="119"/>
    </location>
</feature>
<name>A0AAQ3Q5X0_9LILI</name>
<evidence type="ECO:0000313" key="8">
    <source>
        <dbReference type="EMBL" id="WOK97119.1"/>
    </source>
</evidence>
<evidence type="ECO:0000256" key="1">
    <source>
        <dbReference type="ARBA" id="ARBA00004123"/>
    </source>
</evidence>
<dbReference type="InterPro" id="IPR018872">
    <property type="entry name" value="Zn-cluster-dom"/>
</dbReference>
<dbReference type="EMBL" id="CP136891">
    <property type="protein sequence ID" value="WOK97119.1"/>
    <property type="molecule type" value="Genomic_DNA"/>
</dbReference>
<reference evidence="8 9" key="1">
    <citation type="submission" date="2023-10" db="EMBL/GenBank/DDBJ databases">
        <title>Chromosome-scale genome assembly provides insights into flower coloration mechanisms of Canna indica.</title>
        <authorList>
            <person name="Li C."/>
        </authorList>
    </citation>
    <scope>NUCLEOTIDE SEQUENCE [LARGE SCALE GENOMIC DNA]</scope>
    <source>
        <tissue evidence="8">Flower</tissue>
    </source>
</reference>
<dbReference type="AlphaFoldDB" id="A0AAQ3Q5X0"/>
<dbReference type="PANTHER" id="PTHR31282">
    <property type="entry name" value="WRKY TRANSCRIPTION FACTOR 21-RELATED"/>
    <property type="match status" value="1"/>
</dbReference>
<evidence type="ECO:0000256" key="2">
    <source>
        <dbReference type="ARBA" id="ARBA00023015"/>
    </source>
</evidence>
<gene>
    <name evidence="8" type="ORF">Cni_G05827</name>
</gene>
<evidence type="ECO:0000313" key="9">
    <source>
        <dbReference type="Proteomes" id="UP001327560"/>
    </source>
</evidence>
<comment type="subcellular location">
    <subcellularLocation>
        <location evidence="1">Nucleus</location>
    </subcellularLocation>
</comment>
<dbReference type="InterPro" id="IPR044810">
    <property type="entry name" value="WRKY_plant"/>
</dbReference>
<keyword evidence="2" id="KW-0805">Transcription regulation</keyword>
<evidence type="ECO:0000256" key="5">
    <source>
        <dbReference type="ARBA" id="ARBA00023242"/>
    </source>
</evidence>
<dbReference type="Pfam" id="PF03106">
    <property type="entry name" value="WRKY"/>
    <property type="match status" value="1"/>
</dbReference>
<sequence length="337" mass="37279">MEEVEVANRAAVGSCHRVLSLLRHSLDQDQSRQLVAETGEAVSGFKKVVSLLSNSVGHARVRTPIKVQSPSNHRFISNQLIAKTGTSLTPRQLLPRDPLDDRDSNANSFGQPSQRSFLDNQKLAQAPLSTCYRYQPQQQQLNNQAYQLQQQMSFQPVMSRKSSNGVNLKFDSSTCMPSASTSRPFWSSISIDGSVTSIEGKPFHLIGGPALSEPVKLQGPPKKACMGRGEDGNGKCATSGRCHCSKKRKLRIKRSIKVPAVSEKLADIPPDDYSWRKYGQKPIKGSPHPRGYYKCSSIRGCPAKKHVERCLDDPSMLIVTYEGEHNHSRLHTQSAQT</sequence>
<keyword evidence="9" id="KW-1185">Reference proteome</keyword>
<evidence type="ECO:0000256" key="3">
    <source>
        <dbReference type="ARBA" id="ARBA00023125"/>
    </source>
</evidence>
<dbReference type="PROSITE" id="PS50811">
    <property type="entry name" value="WRKY"/>
    <property type="match status" value="1"/>
</dbReference>
<organism evidence="8 9">
    <name type="scientific">Canna indica</name>
    <name type="common">Indian-shot</name>
    <dbReference type="NCBI Taxonomy" id="4628"/>
    <lineage>
        <taxon>Eukaryota</taxon>
        <taxon>Viridiplantae</taxon>
        <taxon>Streptophyta</taxon>
        <taxon>Embryophyta</taxon>
        <taxon>Tracheophyta</taxon>
        <taxon>Spermatophyta</taxon>
        <taxon>Magnoliopsida</taxon>
        <taxon>Liliopsida</taxon>
        <taxon>Zingiberales</taxon>
        <taxon>Cannaceae</taxon>
        <taxon>Canna</taxon>
    </lineage>
</organism>
<feature type="region of interest" description="Disordered" evidence="6">
    <location>
        <begin position="86"/>
        <end position="119"/>
    </location>
</feature>
<evidence type="ECO:0000259" key="7">
    <source>
        <dbReference type="PROSITE" id="PS50811"/>
    </source>
</evidence>